<dbReference type="Proteomes" id="UP000250744">
    <property type="component" value="Unassembled WGS sequence"/>
</dbReference>
<dbReference type="SUPFAM" id="SSF56059">
    <property type="entry name" value="Glutathione synthetase ATP-binding domain-like"/>
    <property type="match status" value="1"/>
</dbReference>
<accession>A0A364NQ05</accession>
<keyword evidence="2" id="KW-1185">Reference proteome</keyword>
<dbReference type="RefSeq" id="WP_112157307.1">
    <property type="nucleotide sequence ID" value="NZ_QKRX01000002.1"/>
</dbReference>
<evidence type="ECO:0000313" key="2">
    <source>
        <dbReference type="Proteomes" id="UP000250744"/>
    </source>
</evidence>
<proteinExistence type="predicted"/>
<comment type="caution">
    <text evidence="1">The sequence shown here is derived from an EMBL/GenBank/DDBJ whole genome shotgun (WGS) entry which is preliminary data.</text>
</comment>
<dbReference type="AlphaFoldDB" id="A0A364NQ05"/>
<dbReference type="EMBL" id="QKRX01000002">
    <property type="protein sequence ID" value="RAU19188.1"/>
    <property type="molecule type" value="Genomic_DNA"/>
</dbReference>
<name>A0A364NQ05_9GAMM</name>
<dbReference type="OrthoDB" id="9791827at2"/>
<sequence length="340" mass="38615">MENDSFVLIEEELSKIRNSFKDIDSHIKKMAKSGDYDSLNSLRKRIETLSIVPPVSHSFTVVLNDLFSKSFKFQRIVNSSLMASMVSSRNRINSKAGGKEFCAELGCRLPKTYLTNASYSDVKKIDFSVIKNGFVLKPVFGAQSKNVHGLLQNKNGVVKDVFSGKTFNSIDHALTSISQSSPSGLKWEVEELILNSEGDCSYDVKFYTFYGKVVLVLQVNRWGKRREDVFFDRSGNLVQAKISRYYRPDGKIVNPLFNERDIELVEKLSTEIPFPFCRIDFLAGREGLYFGELTFNAGGAGGFYDEWDKVLGEEFVLAKNRLILDLLNNKEFKTYKKISK</sequence>
<reference evidence="1 2" key="1">
    <citation type="submission" date="2018-06" db="EMBL/GenBank/DDBJ databases">
        <title>Nitrincola tibetense sp. nov., isolated from Lake XuguoCo on Tibetan Plateau.</title>
        <authorList>
            <person name="Xing P."/>
        </authorList>
    </citation>
    <scope>NUCLEOTIDE SEQUENCE [LARGE SCALE GENOMIC DNA]</scope>
    <source>
        <strain evidence="2">xg18</strain>
    </source>
</reference>
<evidence type="ECO:0008006" key="3">
    <source>
        <dbReference type="Google" id="ProtNLM"/>
    </source>
</evidence>
<dbReference type="Pfam" id="PF14305">
    <property type="entry name" value="ATPgrasp_TupA"/>
    <property type="match status" value="1"/>
</dbReference>
<dbReference type="InterPro" id="IPR029465">
    <property type="entry name" value="ATPgrasp_TupA"/>
</dbReference>
<protein>
    <recommendedName>
        <fullName evidence="3">ATP-grasp domain-containing protein</fullName>
    </recommendedName>
</protein>
<organism evidence="1 2">
    <name type="scientific">Nitrincola tibetensis</name>
    <dbReference type="NCBI Taxonomy" id="2219697"/>
    <lineage>
        <taxon>Bacteria</taxon>
        <taxon>Pseudomonadati</taxon>
        <taxon>Pseudomonadota</taxon>
        <taxon>Gammaproteobacteria</taxon>
        <taxon>Oceanospirillales</taxon>
        <taxon>Oceanospirillaceae</taxon>
        <taxon>Nitrincola</taxon>
    </lineage>
</organism>
<gene>
    <name evidence="1" type="ORF">DN062_02660</name>
</gene>
<evidence type="ECO:0000313" key="1">
    <source>
        <dbReference type="EMBL" id="RAU19188.1"/>
    </source>
</evidence>